<accession>A0A1V8TFM1</accession>
<feature type="region of interest" description="Disordered" evidence="1">
    <location>
        <begin position="168"/>
        <end position="262"/>
    </location>
</feature>
<organism evidence="2 3">
    <name type="scientific">Cryoendolithus antarcticus</name>
    <dbReference type="NCBI Taxonomy" id="1507870"/>
    <lineage>
        <taxon>Eukaryota</taxon>
        <taxon>Fungi</taxon>
        <taxon>Dikarya</taxon>
        <taxon>Ascomycota</taxon>
        <taxon>Pezizomycotina</taxon>
        <taxon>Dothideomycetes</taxon>
        <taxon>Dothideomycetidae</taxon>
        <taxon>Cladosporiales</taxon>
        <taxon>Cladosporiaceae</taxon>
        <taxon>Cryoendolithus</taxon>
    </lineage>
</organism>
<proteinExistence type="predicted"/>
<evidence type="ECO:0000313" key="2">
    <source>
        <dbReference type="EMBL" id="OQO10041.1"/>
    </source>
</evidence>
<feature type="compositionally biased region" description="Low complexity" evidence="1">
    <location>
        <begin position="206"/>
        <end position="226"/>
    </location>
</feature>
<gene>
    <name evidence="2" type="ORF">B0A48_04397</name>
</gene>
<name>A0A1V8TFM1_9PEZI</name>
<dbReference type="Proteomes" id="UP000192596">
    <property type="component" value="Unassembled WGS sequence"/>
</dbReference>
<feature type="compositionally biased region" description="Acidic residues" evidence="1">
    <location>
        <begin position="177"/>
        <end position="205"/>
    </location>
</feature>
<dbReference type="EMBL" id="NAJO01000009">
    <property type="protein sequence ID" value="OQO10041.1"/>
    <property type="molecule type" value="Genomic_DNA"/>
</dbReference>
<feature type="compositionally biased region" description="Acidic residues" evidence="1">
    <location>
        <begin position="241"/>
        <end position="254"/>
    </location>
</feature>
<reference evidence="3" key="1">
    <citation type="submission" date="2017-03" db="EMBL/GenBank/DDBJ databases">
        <title>Genomes of endolithic fungi from Antarctica.</title>
        <authorList>
            <person name="Coleine C."/>
            <person name="Masonjones S."/>
            <person name="Stajich J.E."/>
        </authorList>
    </citation>
    <scope>NUCLEOTIDE SEQUENCE [LARGE SCALE GENOMIC DNA]</scope>
    <source>
        <strain evidence="3">CCFEE 5527</strain>
    </source>
</reference>
<comment type="caution">
    <text evidence="2">The sequence shown here is derived from an EMBL/GenBank/DDBJ whole genome shotgun (WGS) entry which is preliminary data.</text>
</comment>
<keyword evidence="3" id="KW-1185">Reference proteome</keyword>
<feature type="region of interest" description="Disordered" evidence="1">
    <location>
        <begin position="340"/>
        <end position="419"/>
    </location>
</feature>
<evidence type="ECO:0000313" key="3">
    <source>
        <dbReference type="Proteomes" id="UP000192596"/>
    </source>
</evidence>
<protein>
    <submittedName>
        <fullName evidence="2">Uncharacterized protein</fullName>
    </submittedName>
</protein>
<dbReference type="AlphaFoldDB" id="A0A1V8TFM1"/>
<dbReference type="InParanoid" id="A0A1V8TFM1"/>
<sequence>MSGRGLYGLPVGSAAPRPPLEADIATRCKALQVDVAPTYLATLLQELKETVIALAKPVPGVVLKDWSLISETCFALLEKRNLHPLDRAQVHLYLAGMFLDEDLAVQEDHLIEADDLLSWFEDEAAIAECGETVGQYCRSLRRRHTKFSRDIEARLLWMDECDRNFDQADGVDHYESDEGDEIDEDEDDFDEDDEDDEDDESDETAVVEQETAVVEQETAVVEQETATVEEETAVVEQETATVEEETATVEEETAAAEKQTATVEEETAAVKTAAFEEETAALKTGEETVAPKTGEQAVALKTGEQALAFAKIEDGENVGVTDDPGEGMLAAISDLDVQETAADGELAAGQQHAASDSHSDHASGKLPARSIRKYGSRSMILRGANDSFAERNTSKHLKKKAPKRGDIRTMAWMETKHDE</sequence>
<evidence type="ECO:0000256" key="1">
    <source>
        <dbReference type="SAM" id="MobiDB-lite"/>
    </source>
</evidence>